<evidence type="ECO:0000313" key="7">
    <source>
        <dbReference type="Proteomes" id="UP001500013"/>
    </source>
</evidence>
<dbReference type="RefSeq" id="WP_344058701.1">
    <property type="nucleotide sequence ID" value="NZ_BAAAPU010000003.1"/>
</dbReference>
<dbReference type="SUPFAM" id="SSF46689">
    <property type="entry name" value="Homeodomain-like"/>
    <property type="match status" value="1"/>
</dbReference>
<feature type="region of interest" description="Disordered" evidence="4">
    <location>
        <begin position="1"/>
        <end position="20"/>
    </location>
</feature>
<dbReference type="Gene3D" id="1.10.10.60">
    <property type="entry name" value="Homeodomain-like"/>
    <property type="match status" value="1"/>
</dbReference>
<protein>
    <submittedName>
        <fullName evidence="6">AraC family transcriptional regulator</fullName>
    </submittedName>
</protein>
<evidence type="ECO:0000313" key="6">
    <source>
        <dbReference type="EMBL" id="GAA1970770.1"/>
    </source>
</evidence>
<comment type="caution">
    <text evidence="6">The sequence shown here is derived from an EMBL/GenBank/DDBJ whole genome shotgun (WGS) entry which is preliminary data.</text>
</comment>
<feature type="domain" description="HTH araC/xylS-type" evidence="5">
    <location>
        <begin position="179"/>
        <end position="270"/>
    </location>
</feature>
<keyword evidence="1" id="KW-0805">Transcription regulation</keyword>
<evidence type="ECO:0000256" key="2">
    <source>
        <dbReference type="ARBA" id="ARBA00023125"/>
    </source>
</evidence>
<dbReference type="InterPro" id="IPR009057">
    <property type="entry name" value="Homeodomain-like_sf"/>
</dbReference>
<organism evidence="6 7">
    <name type="scientific">Terrabacter lapilli</name>
    <dbReference type="NCBI Taxonomy" id="436231"/>
    <lineage>
        <taxon>Bacteria</taxon>
        <taxon>Bacillati</taxon>
        <taxon>Actinomycetota</taxon>
        <taxon>Actinomycetes</taxon>
        <taxon>Micrococcales</taxon>
        <taxon>Intrasporangiaceae</taxon>
        <taxon>Terrabacter</taxon>
    </lineage>
</organism>
<dbReference type="PANTHER" id="PTHR46796:SF15">
    <property type="entry name" value="BLL1074 PROTEIN"/>
    <property type="match status" value="1"/>
</dbReference>
<sequence length="275" mass="29553">MEWTTEAAGPRAEHHEHVPGPALSRWVQRAVGYRLSGFPAGVHGGMPSATVTLVVPLDEPLTVADAGRPPTAYGSVVAGLAAVPTLIHHDGTQHGVQLALRPEATRALFGMPTGEIAARSHDLVDVAGPAAGRLRERLHETDDWPGRFMLVEQWLTALLEAAPRAAGPEPEVCEAWRLITRSAGALPIREVAARVGWSMRRLQARFGSEFGVSPKTAAVVARFERSVPLVAAGPTSLADVAVRCGWSDHAHMDRDWRSLAGTSPSRWRTEDVLAH</sequence>
<dbReference type="InterPro" id="IPR050204">
    <property type="entry name" value="AraC_XylS_family_regulators"/>
</dbReference>
<gene>
    <name evidence="6" type="ORF">GCM10009817_08330</name>
</gene>
<keyword evidence="7" id="KW-1185">Reference proteome</keyword>
<keyword evidence="3" id="KW-0804">Transcription</keyword>
<dbReference type="PANTHER" id="PTHR46796">
    <property type="entry name" value="HTH-TYPE TRANSCRIPTIONAL ACTIVATOR RHAS-RELATED"/>
    <property type="match status" value="1"/>
</dbReference>
<dbReference type="EMBL" id="BAAAPU010000003">
    <property type="protein sequence ID" value="GAA1970770.1"/>
    <property type="molecule type" value="Genomic_DNA"/>
</dbReference>
<evidence type="ECO:0000256" key="4">
    <source>
        <dbReference type="SAM" id="MobiDB-lite"/>
    </source>
</evidence>
<dbReference type="SMART" id="SM00342">
    <property type="entry name" value="HTH_ARAC"/>
    <property type="match status" value="1"/>
</dbReference>
<dbReference type="Pfam" id="PF12833">
    <property type="entry name" value="HTH_18"/>
    <property type="match status" value="1"/>
</dbReference>
<dbReference type="Proteomes" id="UP001500013">
    <property type="component" value="Unassembled WGS sequence"/>
</dbReference>
<evidence type="ECO:0000259" key="5">
    <source>
        <dbReference type="PROSITE" id="PS01124"/>
    </source>
</evidence>
<reference evidence="6 7" key="1">
    <citation type="journal article" date="2019" name="Int. J. Syst. Evol. Microbiol.">
        <title>The Global Catalogue of Microorganisms (GCM) 10K type strain sequencing project: providing services to taxonomists for standard genome sequencing and annotation.</title>
        <authorList>
            <consortium name="The Broad Institute Genomics Platform"/>
            <consortium name="The Broad Institute Genome Sequencing Center for Infectious Disease"/>
            <person name="Wu L."/>
            <person name="Ma J."/>
        </authorList>
    </citation>
    <scope>NUCLEOTIDE SEQUENCE [LARGE SCALE GENOMIC DNA]</scope>
    <source>
        <strain evidence="6 7">JCM 15628</strain>
    </source>
</reference>
<accession>A0ABN2RKS6</accession>
<keyword evidence="2" id="KW-0238">DNA-binding</keyword>
<evidence type="ECO:0000256" key="1">
    <source>
        <dbReference type="ARBA" id="ARBA00023015"/>
    </source>
</evidence>
<name>A0ABN2RKS6_9MICO</name>
<dbReference type="InterPro" id="IPR018060">
    <property type="entry name" value="HTH_AraC"/>
</dbReference>
<dbReference type="PROSITE" id="PS01124">
    <property type="entry name" value="HTH_ARAC_FAMILY_2"/>
    <property type="match status" value="1"/>
</dbReference>
<proteinExistence type="predicted"/>
<evidence type="ECO:0000256" key="3">
    <source>
        <dbReference type="ARBA" id="ARBA00023163"/>
    </source>
</evidence>